<keyword evidence="1" id="KW-0472">Membrane</keyword>
<dbReference type="Proteomes" id="UP001056708">
    <property type="component" value="Chromosome"/>
</dbReference>
<accession>A0ABY5AUI9</accession>
<evidence type="ECO:0000313" key="2">
    <source>
        <dbReference type="EMBL" id="USR92909.1"/>
    </source>
</evidence>
<proteinExistence type="predicted"/>
<organism evidence="2 3">
    <name type="scientific">Phormidium yuhuli AB48</name>
    <dbReference type="NCBI Taxonomy" id="2940671"/>
    <lineage>
        <taxon>Bacteria</taxon>
        <taxon>Bacillati</taxon>
        <taxon>Cyanobacteriota</taxon>
        <taxon>Cyanophyceae</taxon>
        <taxon>Oscillatoriophycideae</taxon>
        <taxon>Oscillatoriales</taxon>
        <taxon>Oscillatoriaceae</taxon>
        <taxon>Phormidium</taxon>
        <taxon>Phormidium yuhuli</taxon>
    </lineage>
</organism>
<evidence type="ECO:0000256" key="1">
    <source>
        <dbReference type="SAM" id="Phobius"/>
    </source>
</evidence>
<keyword evidence="1" id="KW-0812">Transmembrane</keyword>
<feature type="transmembrane region" description="Helical" evidence="1">
    <location>
        <begin position="37"/>
        <end position="55"/>
    </location>
</feature>
<dbReference type="EMBL" id="CP098611">
    <property type="protein sequence ID" value="USR92909.1"/>
    <property type="molecule type" value="Genomic_DNA"/>
</dbReference>
<protein>
    <recommendedName>
        <fullName evidence="4">PH domain-containing protein</fullName>
    </recommendedName>
</protein>
<evidence type="ECO:0000313" key="3">
    <source>
        <dbReference type="Proteomes" id="UP001056708"/>
    </source>
</evidence>
<reference evidence="2" key="1">
    <citation type="submission" date="2022-06" db="EMBL/GenBank/DDBJ databases">
        <title>Genome sequence of Phormidium yuhuli AB48 isolated from an industrial photobioreactor environment.</title>
        <authorList>
            <person name="Qiu Y."/>
            <person name="Noonan A.J.C."/>
            <person name="Dofher K."/>
            <person name="Koch M."/>
            <person name="Kieft B."/>
            <person name="Lin X."/>
            <person name="Ziels R.M."/>
            <person name="Hallam S.J."/>
        </authorList>
    </citation>
    <scope>NUCLEOTIDE SEQUENCE</scope>
    <source>
        <strain evidence="2">AB48</strain>
    </source>
</reference>
<keyword evidence="1" id="KW-1133">Transmembrane helix</keyword>
<sequence>MAEELQVRYRRGIGITLVMASIFVLLDAFVVSLKGGFPFSLISGFITLYGGYLFVNKTYLTLSKHELTLYKLTGKLDRTYTLRSLKDLSLDNNQIVYCPKKTATGIPIYPWLCHQEDWQNLLRAIETSSLAPDDNLNQT</sequence>
<evidence type="ECO:0008006" key="4">
    <source>
        <dbReference type="Google" id="ProtNLM"/>
    </source>
</evidence>
<name>A0ABY5AUI9_9CYAN</name>
<keyword evidence="3" id="KW-1185">Reference proteome</keyword>
<feature type="transmembrane region" description="Helical" evidence="1">
    <location>
        <begin position="12"/>
        <end position="31"/>
    </location>
</feature>
<dbReference type="RefSeq" id="WP_252665084.1">
    <property type="nucleotide sequence ID" value="NZ_CP098611.1"/>
</dbReference>
<gene>
    <name evidence="2" type="ORF">NEA10_09415</name>
</gene>